<keyword evidence="1 4" id="KW-0349">Heme</keyword>
<dbReference type="InterPro" id="IPR051200">
    <property type="entry name" value="Host-pathogen_enzymatic-act"/>
</dbReference>
<dbReference type="EMBL" id="AUYB01000106">
    <property type="protein sequence ID" value="KZN36656.1"/>
    <property type="molecule type" value="Genomic_DNA"/>
</dbReference>
<dbReference type="GO" id="GO:0020037">
    <property type="term" value="F:heme binding"/>
    <property type="evidence" value="ECO:0007669"/>
    <property type="project" value="InterPro"/>
</dbReference>
<dbReference type="PROSITE" id="PS51257">
    <property type="entry name" value="PROKAR_LIPOPROTEIN"/>
    <property type="match status" value="1"/>
</dbReference>
<dbReference type="GO" id="GO:0046872">
    <property type="term" value="F:metal ion binding"/>
    <property type="evidence" value="ECO:0007669"/>
    <property type="project" value="UniProtKB-KW"/>
</dbReference>
<organism evidence="6 7">
    <name type="scientific">Pseudoalteromonas luteoviolacea DSM 6061</name>
    <dbReference type="NCBI Taxonomy" id="1365250"/>
    <lineage>
        <taxon>Bacteria</taxon>
        <taxon>Pseudomonadati</taxon>
        <taxon>Pseudomonadota</taxon>
        <taxon>Gammaproteobacteria</taxon>
        <taxon>Alteromonadales</taxon>
        <taxon>Pseudoalteromonadaceae</taxon>
        <taxon>Pseudoalteromonas</taxon>
    </lineage>
</organism>
<dbReference type="InterPro" id="IPR011044">
    <property type="entry name" value="Quino_amine_DH_bsu"/>
</dbReference>
<gene>
    <name evidence="6" type="ORF">N475_17170</name>
</gene>
<dbReference type="Gene3D" id="2.130.10.10">
    <property type="entry name" value="YVTN repeat-like/Quinoprotein amine dehydrogenase"/>
    <property type="match status" value="2"/>
</dbReference>
<sequence length="1043" mass="113824">MEGKVKRVKNKKFIGILYLMFLAGCGGKEPGNAKTQAPETPIAPVAPAEPVAPVKVTPPDTKSDYIGFESAPVRPLAKTANGKILLMTNTSNNTLEIFSIGVDGQISLSQTVHVGLEPVSVALINNEAWVVNHLSDSVSIVDLSLSPARVVRTLLVGDEPRDIVFAKNKAFITTAHRGQQRHNPALKDVKGAGDAKLHTSGVGRADIWVFDTENLSQNLGGKPVQIVSMFGDTLRALAVSQDKETVYAAVLNSGNQTTAVHEAVMCPGFEDDEYGAVPCKVLDEISSPKGLPNGDLPGGRTAPGINIEGEYQPWTSMIVQYNRGSGQWQDTKGRNFSNGIRFHLPDHDVFAINTDTHEVISRFNHVGTTLFNIAVSPTTGELFVSNTDANNATRFEGTGEFAGSTVQGEIAKSRISVINPLTGSVSPRHLNRHIDYGDLKGNGPIKKHSLSTPLQLEVSADGKRLYSAVIGSNKVAVLDTNELSREDYWDHKGKEFDPKTASERYLSVQGGPVGILLHEDQNSLYVFTRFDNSVVRISLENGEELQRIALSTLEPKDYIAGRHMLYDANRSSSNGESSCASCHIFGDTDHLSWNLGNPDAKNEKNPQPFPTQNLSELGCLLVGPEEESCQLLDIINGNGDERGFASMKGPMATQTLRGMQNHGHMHWRGDRSIGYFGDDVEQTLDERTSFKNFIVAFEGLMGLDISLPQTVEADNKTPDVKLLEQDMDEFADFMLRVALPPNPIRNLDNSLSGSAQVGEQFFHGLRRSDGAAKDTPLNGDNVDGVNCAGCHGVDHAKGFYGTRGEIAHGGEIQILKVPHLRNLYTRVGMFGLPDRQGFLPSHTKEHQGDQIRGFGFLHDGATDQLLNFLKGGVFDNGEKGCPEGADERYGCHFNEGEIGIPNESTRQGLVDYMMEFDNDLAPIVGQQITLTEITLEAVKPRVLLFEQRASTPFVSKLLGGQVTECDLIVLGVVDNEQRGYFFDHVDKNYRSDRAFEKRFTKEQLLAIGTRQGNSLTFTCAIPGKGWQAALDRDLDGILNGDDT</sequence>
<dbReference type="PROSITE" id="PS51007">
    <property type="entry name" value="CYTC"/>
    <property type="match status" value="1"/>
</dbReference>
<accession>A0A161XVM1</accession>
<reference evidence="6 7" key="1">
    <citation type="submission" date="2013-07" db="EMBL/GenBank/DDBJ databases">
        <title>Comparative Genomic and Metabolomic Analysis of Twelve Strains of Pseudoalteromonas luteoviolacea.</title>
        <authorList>
            <person name="Vynne N.G."/>
            <person name="Mansson M."/>
            <person name="Gram L."/>
        </authorList>
    </citation>
    <scope>NUCLEOTIDE SEQUENCE [LARGE SCALE GENOMIC DNA]</scope>
    <source>
        <strain evidence="6 7">DSM 6061</strain>
    </source>
</reference>
<dbReference type="PANTHER" id="PTHR47197:SF3">
    <property type="entry name" value="DIHYDRO-HEME D1 DEHYDROGENASE"/>
    <property type="match status" value="1"/>
</dbReference>
<keyword evidence="3 4" id="KW-0408">Iron</keyword>
<dbReference type="SUPFAM" id="SSF46626">
    <property type="entry name" value="Cytochrome c"/>
    <property type="match status" value="2"/>
</dbReference>
<dbReference type="Proteomes" id="UP000076643">
    <property type="component" value="Unassembled WGS sequence"/>
</dbReference>
<evidence type="ECO:0000256" key="4">
    <source>
        <dbReference type="PROSITE-ProRule" id="PRU00433"/>
    </source>
</evidence>
<dbReference type="Gene3D" id="1.10.760.10">
    <property type="entry name" value="Cytochrome c-like domain"/>
    <property type="match status" value="1"/>
</dbReference>
<feature type="domain" description="Cytochrome c" evidence="5">
    <location>
        <begin position="753"/>
        <end position="917"/>
    </location>
</feature>
<dbReference type="InterPro" id="IPR036909">
    <property type="entry name" value="Cyt_c-like_dom_sf"/>
</dbReference>
<evidence type="ECO:0000256" key="1">
    <source>
        <dbReference type="ARBA" id="ARBA00022617"/>
    </source>
</evidence>
<dbReference type="GO" id="GO:0009055">
    <property type="term" value="F:electron transfer activity"/>
    <property type="evidence" value="ECO:0007669"/>
    <property type="project" value="InterPro"/>
</dbReference>
<keyword evidence="7" id="KW-1185">Reference proteome</keyword>
<proteinExistence type="predicted"/>
<comment type="caution">
    <text evidence="6">The sequence shown here is derived from an EMBL/GenBank/DDBJ whole genome shotgun (WGS) entry which is preliminary data.</text>
</comment>
<dbReference type="PATRIC" id="fig|1365250.3.peg.3037"/>
<dbReference type="SUPFAM" id="SSF50969">
    <property type="entry name" value="YVTN repeat-like/Quinoprotein amine dehydrogenase"/>
    <property type="match status" value="1"/>
</dbReference>
<dbReference type="InterPro" id="IPR009056">
    <property type="entry name" value="Cyt_c-like_dom"/>
</dbReference>
<dbReference type="PANTHER" id="PTHR47197">
    <property type="entry name" value="PROTEIN NIRF"/>
    <property type="match status" value="1"/>
</dbReference>
<dbReference type="SUPFAM" id="SSF51004">
    <property type="entry name" value="C-terminal (heme d1) domain of cytochrome cd1-nitrite reductase"/>
    <property type="match status" value="1"/>
</dbReference>
<protein>
    <recommendedName>
        <fullName evidence="5">Cytochrome c domain-containing protein</fullName>
    </recommendedName>
</protein>
<dbReference type="InterPro" id="IPR015943">
    <property type="entry name" value="WD40/YVTN_repeat-like_dom_sf"/>
</dbReference>
<evidence type="ECO:0000313" key="7">
    <source>
        <dbReference type="Proteomes" id="UP000076643"/>
    </source>
</evidence>
<evidence type="ECO:0000256" key="3">
    <source>
        <dbReference type="ARBA" id="ARBA00023004"/>
    </source>
</evidence>
<name>A0A161XVM1_9GAMM</name>
<keyword evidence="2 4" id="KW-0479">Metal-binding</keyword>
<dbReference type="InterPro" id="IPR011048">
    <property type="entry name" value="Haem_d1_sf"/>
</dbReference>
<evidence type="ECO:0000313" key="6">
    <source>
        <dbReference type="EMBL" id="KZN36656.1"/>
    </source>
</evidence>
<dbReference type="AlphaFoldDB" id="A0A161XVM1"/>
<evidence type="ECO:0000259" key="5">
    <source>
        <dbReference type="PROSITE" id="PS51007"/>
    </source>
</evidence>
<evidence type="ECO:0000256" key="2">
    <source>
        <dbReference type="ARBA" id="ARBA00022723"/>
    </source>
</evidence>